<dbReference type="AlphaFoldDB" id="A0A5J4VMA2"/>
<name>A0A5J4VMA2_9EUKA</name>
<dbReference type="Proteomes" id="UP000324800">
    <property type="component" value="Unassembled WGS sequence"/>
</dbReference>
<sequence>MRRAKKAIQQGRKPHVNGRPSYLEPEQEDLLEKIIIIDSKCGTFPSFVEISWMSEMCVARKRFKHPHIPTTKRQQKKSFLCRYIEIKELSILTCKLIQRFWQLPLQQGHDILQNSSISSCICSIVIGREKEAQRRIISKEKEKEEIYFYLKRQLVESKYFRLAINI</sequence>
<dbReference type="EMBL" id="SNRW01006176">
    <property type="protein sequence ID" value="KAA6383575.1"/>
    <property type="molecule type" value="Genomic_DNA"/>
</dbReference>
<gene>
    <name evidence="2" type="ORF">EZS28_020896</name>
</gene>
<evidence type="ECO:0000313" key="2">
    <source>
        <dbReference type="EMBL" id="KAA6383575.1"/>
    </source>
</evidence>
<evidence type="ECO:0000313" key="3">
    <source>
        <dbReference type="Proteomes" id="UP000324800"/>
    </source>
</evidence>
<proteinExistence type="predicted"/>
<organism evidence="2 3">
    <name type="scientific">Streblomastix strix</name>
    <dbReference type="NCBI Taxonomy" id="222440"/>
    <lineage>
        <taxon>Eukaryota</taxon>
        <taxon>Metamonada</taxon>
        <taxon>Preaxostyla</taxon>
        <taxon>Oxymonadida</taxon>
        <taxon>Streblomastigidae</taxon>
        <taxon>Streblomastix</taxon>
    </lineage>
</organism>
<feature type="compositionally biased region" description="Basic residues" evidence="1">
    <location>
        <begin position="1"/>
        <end position="16"/>
    </location>
</feature>
<evidence type="ECO:0000256" key="1">
    <source>
        <dbReference type="SAM" id="MobiDB-lite"/>
    </source>
</evidence>
<evidence type="ECO:0008006" key="4">
    <source>
        <dbReference type="Google" id="ProtNLM"/>
    </source>
</evidence>
<comment type="caution">
    <text evidence="2">The sequence shown here is derived from an EMBL/GenBank/DDBJ whole genome shotgun (WGS) entry which is preliminary data.</text>
</comment>
<accession>A0A5J4VMA2</accession>
<reference evidence="2 3" key="1">
    <citation type="submission" date="2019-03" db="EMBL/GenBank/DDBJ databases">
        <title>Single cell metagenomics reveals metabolic interactions within the superorganism composed of flagellate Streblomastix strix and complex community of Bacteroidetes bacteria on its surface.</title>
        <authorList>
            <person name="Treitli S.C."/>
            <person name="Kolisko M."/>
            <person name="Husnik F."/>
            <person name="Keeling P."/>
            <person name="Hampl V."/>
        </authorList>
    </citation>
    <scope>NUCLEOTIDE SEQUENCE [LARGE SCALE GENOMIC DNA]</scope>
    <source>
        <strain evidence="2">ST1C</strain>
    </source>
</reference>
<feature type="region of interest" description="Disordered" evidence="1">
    <location>
        <begin position="1"/>
        <end position="20"/>
    </location>
</feature>
<protein>
    <recommendedName>
        <fullName evidence="4">DDE-1 domain-containing protein</fullName>
    </recommendedName>
</protein>